<organism evidence="1 2">
    <name type="scientific">Caerostris darwini</name>
    <dbReference type="NCBI Taxonomy" id="1538125"/>
    <lineage>
        <taxon>Eukaryota</taxon>
        <taxon>Metazoa</taxon>
        <taxon>Ecdysozoa</taxon>
        <taxon>Arthropoda</taxon>
        <taxon>Chelicerata</taxon>
        <taxon>Arachnida</taxon>
        <taxon>Araneae</taxon>
        <taxon>Araneomorphae</taxon>
        <taxon>Entelegynae</taxon>
        <taxon>Araneoidea</taxon>
        <taxon>Araneidae</taxon>
        <taxon>Caerostris</taxon>
    </lineage>
</organism>
<gene>
    <name evidence="1" type="ORF">CDAR_97821</name>
</gene>
<accession>A0AAV4ME33</accession>
<dbReference type="EMBL" id="BPLQ01000358">
    <property type="protein sequence ID" value="GIX70326.1"/>
    <property type="molecule type" value="Genomic_DNA"/>
</dbReference>
<reference evidence="1 2" key="1">
    <citation type="submission" date="2021-06" db="EMBL/GenBank/DDBJ databases">
        <title>Caerostris darwini draft genome.</title>
        <authorList>
            <person name="Kono N."/>
            <person name="Arakawa K."/>
        </authorList>
    </citation>
    <scope>NUCLEOTIDE SEQUENCE [LARGE SCALE GENOMIC DNA]</scope>
</reference>
<protein>
    <submittedName>
        <fullName evidence="1">Uncharacterized protein</fullName>
    </submittedName>
</protein>
<proteinExistence type="predicted"/>
<name>A0AAV4ME33_9ARAC</name>
<comment type="caution">
    <text evidence="1">The sequence shown here is derived from an EMBL/GenBank/DDBJ whole genome shotgun (WGS) entry which is preliminary data.</text>
</comment>
<evidence type="ECO:0000313" key="2">
    <source>
        <dbReference type="Proteomes" id="UP001054837"/>
    </source>
</evidence>
<keyword evidence="2" id="KW-1185">Reference proteome</keyword>
<dbReference type="Proteomes" id="UP001054837">
    <property type="component" value="Unassembled WGS sequence"/>
</dbReference>
<sequence>MKRNASSTLLSKKEIAIQINLLRFVASPQVSTNTHPSLSTKTNPYVTALSRHVRVTSRPWRCGNQEVLGFSRKQMGPTNEWNLLTYSAQDTGLPF</sequence>
<evidence type="ECO:0000313" key="1">
    <source>
        <dbReference type="EMBL" id="GIX70326.1"/>
    </source>
</evidence>
<dbReference type="AlphaFoldDB" id="A0AAV4ME33"/>